<sequence length="305" mass="33821">MLSPSWKRALIALYSLLLTVVVVVYVVDLILYEETWACTACRGGQEASPIPLLVYFSVWTFWLTIAVFLSWIFLEKNTVNQEGESSDTINADEEQGEDNEAAPTMSKRKTTAQYLFSLALPLALTVSLTYTYYVATNPASEFFDNDLCYTAWRSSISRELEKWMADLYLVGAVIADWIVHYLCSVLILVLYFSGELRYVVALPLSTSFSICLGIIIALVQQSGKTAYCGGGIWFNVGIICMFTLIFHVTFYLGANTRKVGCSCCINNDAQPKENCNRPDCKDAKRGLDMPGSDLSIPGGDLSIPG</sequence>
<evidence type="ECO:0000256" key="2">
    <source>
        <dbReference type="SAM" id="Phobius"/>
    </source>
</evidence>
<keyword evidence="4" id="KW-1185">Reference proteome</keyword>
<dbReference type="Proteomes" id="UP001153069">
    <property type="component" value="Unassembled WGS sequence"/>
</dbReference>
<feature type="transmembrane region" description="Helical" evidence="2">
    <location>
        <begin position="114"/>
        <end position="135"/>
    </location>
</feature>
<keyword evidence="2" id="KW-0812">Transmembrane</keyword>
<reference evidence="3" key="1">
    <citation type="submission" date="2020-06" db="EMBL/GenBank/DDBJ databases">
        <authorList>
            <consortium name="Plant Systems Biology data submission"/>
        </authorList>
    </citation>
    <scope>NUCLEOTIDE SEQUENCE</scope>
    <source>
        <strain evidence="3">D6</strain>
    </source>
</reference>
<feature type="region of interest" description="Disordered" evidence="1">
    <location>
        <begin position="286"/>
        <end position="305"/>
    </location>
</feature>
<evidence type="ECO:0000256" key="1">
    <source>
        <dbReference type="SAM" id="MobiDB-lite"/>
    </source>
</evidence>
<evidence type="ECO:0000313" key="3">
    <source>
        <dbReference type="EMBL" id="CAB9528981.1"/>
    </source>
</evidence>
<name>A0A9N8EXC7_9STRA</name>
<evidence type="ECO:0000313" key="4">
    <source>
        <dbReference type="Proteomes" id="UP001153069"/>
    </source>
</evidence>
<gene>
    <name evidence="3" type="ORF">SEMRO_2368_G325130.1</name>
</gene>
<dbReference type="EMBL" id="CAICTM010002366">
    <property type="protein sequence ID" value="CAB9528981.1"/>
    <property type="molecule type" value="Genomic_DNA"/>
</dbReference>
<feature type="compositionally biased region" description="Acidic residues" evidence="1">
    <location>
        <begin position="90"/>
        <end position="100"/>
    </location>
</feature>
<dbReference type="OrthoDB" id="53536at2759"/>
<proteinExistence type="predicted"/>
<keyword evidence="2" id="KW-1133">Transmembrane helix</keyword>
<feature type="transmembrane region" description="Helical" evidence="2">
    <location>
        <begin position="199"/>
        <end position="220"/>
    </location>
</feature>
<protein>
    <recommendedName>
        <fullName evidence="5">Transmembrane protein</fullName>
    </recommendedName>
</protein>
<comment type="caution">
    <text evidence="3">The sequence shown here is derived from an EMBL/GenBank/DDBJ whole genome shotgun (WGS) entry which is preliminary data.</text>
</comment>
<dbReference type="AlphaFoldDB" id="A0A9N8EXC7"/>
<feature type="transmembrane region" description="Helical" evidence="2">
    <location>
        <begin position="232"/>
        <end position="252"/>
    </location>
</feature>
<feature type="region of interest" description="Disordered" evidence="1">
    <location>
        <begin position="84"/>
        <end position="106"/>
    </location>
</feature>
<accession>A0A9N8EXC7</accession>
<keyword evidence="2" id="KW-0472">Membrane</keyword>
<feature type="transmembrane region" description="Helical" evidence="2">
    <location>
        <begin position="12"/>
        <end position="32"/>
    </location>
</feature>
<organism evidence="3 4">
    <name type="scientific">Seminavis robusta</name>
    <dbReference type="NCBI Taxonomy" id="568900"/>
    <lineage>
        <taxon>Eukaryota</taxon>
        <taxon>Sar</taxon>
        <taxon>Stramenopiles</taxon>
        <taxon>Ochrophyta</taxon>
        <taxon>Bacillariophyta</taxon>
        <taxon>Bacillariophyceae</taxon>
        <taxon>Bacillariophycidae</taxon>
        <taxon>Naviculales</taxon>
        <taxon>Naviculaceae</taxon>
        <taxon>Seminavis</taxon>
    </lineage>
</organism>
<feature type="transmembrane region" description="Helical" evidence="2">
    <location>
        <begin position="167"/>
        <end position="192"/>
    </location>
</feature>
<feature type="transmembrane region" description="Helical" evidence="2">
    <location>
        <begin position="52"/>
        <end position="74"/>
    </location>
</feature>
<evidence type="ECO:0008006" key="5">
    <source>
        <dbReference type="Google" id="ProtNLM"/>
    </source>
</evidence>